<dbReference type="AlphaFoldDB" id="G0WE40"/>
<dbReference type="OMA" id="PNFFTRY"/>
<evidence type="ECO:0000256" key="1">
    <source>
        <dbReference type="SAM" id="MobiDB-lite"/>
    </source>
</evidence>
<proteinExistence type="predicted"/>
<dbReference type="SUPFAM" id="SSF54695">
    <property type="entry name" value="POZ domain"/>
    <property type="match status" value="1"/>
</dbReference>
<feature type="region of interest" description="Disordered" evidence="1">
    <location>
        <begin position="278"/>
        <end position="338"/>
    </location>
</feature>
<organism evidence="2 3">
    <name type="scientific">Naumovozyma dairenensis (strain ATCC 10597 / BCRC 20456 / CBS 421 / NBRC 0211 / NRRL Y-12639)</name>
    <name type="common">Saccharomyces dairenensis</name>
    <dbReference type="NCBI Taxonomy" id="1071378"/>
    <lineage>
        <taxon>Eukaryota</taxon>
        <taxon>Fungi</taxon>
        <taxon>Dikarya</taxon>
        <taxon>Ascomycota</taxon>
        <taxon>Saccharomycotina</taxon>
        <taxon>Saccharomycetes</taxon>
        <taxon>Saccharomycetales</taxon>
        <taxon>Saccharomycetaceae</taxon>
        <taxon>Naumovozyma</taxon>
    </lineage>
</organism>
<reference evidence="2 3" key="1">
    <citation type="journal article" date="2011" name="Proc. Natl. Acad. Sci. U.S.A.">
        <title>Evolutionary erosion of yeast sex chromosomes by mating-type switching accidents.</title>
        <authorList>
            <person name="Gordon J.L."/>
            <person name="Armisen D."/>
            <person name="Proux-Wera E."/>
            <person name="Oheigeartaigh S.S."/>
            <person name="Byrne K.P."/>
            <person name="Wolfe K.H."/>
        </authorList>
    </citation>
    <scope>NUCLEOTIDE SEQUENCE [LARGE SCALE GENOMIC DNA]</scope>
    <source>
        <strain evidence="3">ATCC 10597 / BCRC 20456 / CBS 421 / NBRC 0211 / NRRL Y-12639</strain>
    </source>
</reference>
<evidence type="ECO:0000313" key="2">
    <source>
        <dbReference type="EMBL" id="CCD26051.2"/>
    </source>
</evidence>
<feature type="compositionally biased region" description="Low complexity" evidence="1">
    <location>
        <begin position="283"/>
        <end position="310"/>
    </location>
</feature>
<feature type="compositionally biased region" description="Polar residues" evidence="1">
    <location>
        <begin position="433"/>
        <end position="444"/>
    </location>
</feature>
<feature type="region of interest" description="Disordered" evidence="1">
    <location>
        <begin position="422"/>
        <end position="444"/>
    </location>
</feature>
<dbReference type="Gene3D" id="3.30.710.10">
    <property type="entry name" value="Potassium Channel Kv1.1, Chain A"/>
    <property type="match status" value="2"/>
</dbReference>
<name>G0WE40_NAUDC</name>
<dbReference type="HOGENOM" id="CLU_017395_2_1_1"/>
<dbReference type="STRING" id="1071378.G0WE40"/>
<keyword evidence="3" id="KW-1185">Reference proteome</keyword>
<dbReference type="EMBL" id="HE580273">
    <property type="protein sequence ID" value="CCD26051.2"/>
    <property type="molecule type" value="Genomic_DNA"/>
</dbReference>
<dbReference type="PANTHER" id="PTHR31758:SF2">
    <property type="entry name" value="BTB_POZ DOMAIN-CONTAINING PROTEIN YLR108C"/>
    <property type="match status" value="1"/>
</dbReference>
<dbReference type="OrthoDB" id="2414723at2759"/>
<dbReference type="InterPro" id="IPR011333">
    <property type="entry name" value="SKP1/BTB/POZ_sf"/>
</dbReference>
<sequence length="544" mass="62051">MSTAKKEQTTTPTTEDFLPWDQIYTIQIGQQSFKLNGSSLNSDGPNFFTRYFQTHTMVENNSLFIDRDPEIFHTITKHLQGYFIDIKDEYEYTMLFTDSIYYGFPRLRQLFKDSEYYFANVGGKSFKIPKSLFRREGDSLNYFQIILNSFYKEVEQRIVEKNLVKTPLPPSYVPRSAEFFQDLLTLLSGTSLELSDEKRESLAEECRYYRFLNLEQKLTKSSIIYNPLSTLEEIVIPLKDLKRRGLRFHSNSNSSNQHTSSSSLNRCLDTVGNRANCNGGIKSKPSSTDVSSNSSASSSSSSSSCSNNSSDNEREEPASKKLKKENMGGVQENCTTKKHSNKNKAWSIVTYKKPYVDKYSRDLIFQIDSTECMLMFNKKNKMIHVDLIGRNFETFESIFTSPLFQNSNEEIDLSKFKIQLPSSDTTTSKSSKENPSVRQTQSNNGTLNSAASHLILPACISICDLYVNGVKCPNICSLINDTKYNENIIHREKDDSITYAPGINLYLTKSLWKLGVKDGKIMLIAIKAEAFSGIKEYNKLIQFI</sequence>
<dbReference type="Proteomes" id="UP000000689">
    <property type="component" value="Chromosome 7"/>
</dbReference>
<dbReference type="eggNOG" id="ENOG502QRM9">
    <property type="taxonomic scope" value="Eukaryota"/>
</dbReference>
<accession>G0WE40</accession>
<dbReference type="PANTHER" id="PTHR31758">
    <property type="entry name" value="BTB/POZ DOMAIN-CONTAINING PROTEIN YLR108C"/>
    <property type="match status" value="1"/>
</dbReference>
<protein>
    <recommendedName>
        <fullName evidence="4">BTB domain-containing protein</fullName>
    </recommendedName>
</protein>
<evidence type="ECO:0000313" key="3">
    <source>
        <dbReference type="Proteomes" id="UP000000689"/>
    </source>
</evidence>
<dbReference type="GeneID" id="11497447"/>
<dbReference type="RefSeq" id="XP_003671294.2">
    <property type="nucleotide sequence ID" value="XM_003671246.2"/>
</dbReference>
<dbReference type="KEGG" id="ndi:NDAI_0G02740"/>
<gene>
    <name evidence="2" type="primary">NDAI0G02740</name>
    <name evidence="2" type="ordered locus">NDAI_0G02740</name>
</gene>
<evidence type="ECO:0008006" key="4">
    <source>
        <dbReference type="Google" id="ProtNLM"/>
    </source>
</evidence>